<dbReference type="SMART" id="SM00342">
    <property type="entry name" value="HTH_ARAC"/>
    <property type="match status" value="1"/>
</dbReference>
<dbReference type="PROSITE" id="PS01124">
    <property type="entry name" value="HTH_ARAC_FAMILY_2"/>
    <property type="match status" value="1"/>
</dbReference>
<comment type="caution">
    <text evidence="5">The sequence shown here is derived from an EMBL/GenBank/DDBJ whole genome shotgun (WGS) entry which is preliminary data.</text>
</comment>
<evidence type="ECO:0000256" key="3">
    <source>
        <dbReference type="ARBA" id="ARBA00023163"/>
    </source>
</evidence>
<dbReference type="GO" id="GO:0003700">
    <property type="term" value="F:DNA-binding transcription factor activity"/>
    <property type="evidence" value="ECO:0007669"/>
    <property type="project" value="InterPro"/>
</dbReference>
<sequence>MTPAPSEIGLLAYPDVQLAALYGLADLFFIADRIARERREAAGPLLRVSRWECDANGRIHNRDGADSAIPSMIIVPPSLAKPPSEAWTASLAAFLRRCHAGGSVLASVCIGAFLLAETGLLDGRQATTHWSYADDLAERFDKVRVDSAKIVIDDGDIITAAGLMSWTDLGLKLVEKLLGTSVMVETGRAMLVDPLGREQRHYSVFSPRLNHGDEAILSVQHWLQQAYAGEVDVNAMAAKAGLERRTFLRRFGKATGLRPVEYCQQLRVAKARDMLETTRLSFDRIAWNVGYGDPVSFRKIFVRTMGLTPGDYRRRFGAV</sequence>
<dbReference type="Proteomes" id="UP000237682">
    <property type="component" value="Unassembled WGS sequence"/>
</dbReference>
<dbReference type="AlphaFoldDB" id="A0A2S9QF35"/>
<dbReference type="InterPro" id="IPR002818">
    <property type="entry name" value="DJ-1/PfpI"/>
</dbReference>
<keyword evidence="1" id="KW-0805">Transcription regulation</keyword>
<dbReference type="RefSeq" id="WP_105861578.1">
    <property type="nucleotide sequence ID" value="NZ_PUEJ01000003.1"/>
</dbReference>
<dbReference type="Pfam" id="PF01965">
    <property type="entry name" value="DJ-1_PfpI"/>
    <property type="match status" value="1"/>
</dbReference>
<dbReference type="PANTHER" id="PTHR43130:SF3">
    <property type="entry name" value="HTH-TYPE TRANSCRIPTIONAL REGULATOR RV1931C"/>
    <property type="match status" value="1"/>
</dbReference>
<evidence type="ECO:0000313" key="6">
    <source>
        <dbReference type="Proteomes" id="UP000237682"/>
    </source>
</evidence>
<dbReference type="Pfam" id="PF12833">
    <property type="entry name" value="HTH_18"/>
    <property type="match status" value="1"/>
</dbReference>
<keyword evidence="3" id="KW-0804">Transcription</keyword>
<name>A0A2S9QF35_9HYPH</name>
<evidence type="ECO:0000259" key="4">
    <source>
        <dbReference type="PROSITE" id="PS01124"/>
    </source>
</evidence>
<evidence type="ECO:0000256" key="1">
    <source>
        <dbReference type="ARBA" id="ARBA00023015"/>
    </source>
</evidence>
<organism evidence="5 6">
    <name type="scientific">Labrys okinawensis</name>
    <dbReference type="NCBI Taxonomy" id="346911"/>
    <lineage>
        <taxon>Bacteria</taxon>
        <taxon>Pseudomonadati</taxon>
        <taxon>Pseudomonadota</taxon>
        <taxon>Alphaproteobacteria</taxon>
        <taxon>Hyphomicrobiales</taxon>
        <taxon>Xanthobacteraceae</taxon>
        <taxon>Labrys</taxon>
    </lineage>
</organism>
<dbReference type="Gene3D" id="1.10.10.60">
    <property type="entry name" value="Homeodomain-like"/>
    <property type="match status" value="2"/>
</dbReference>
<evidence type="ECO:0000313" key="5">
    <source>
        <dbReference type="EMBL" id="PRH87910.1"/>
    </source>
</evidence>
<dbReference type="CDD" id="cd03138">
    <property type="entry name" value="GATase1_AraC_2"/>
    <property type="match status" value="1"/>
</dbReference>
<dbReference type="EMBL" id="PUEJ01000003">
    <property type="protein sequence ID" value="PRH87910.1"/>
    <property type="molecule type" value="Genomic_DNA"/>
</dbReference>
<protein>
    <submittedName>
        <fullName evidence="5">AraC family transcriptional regulator</fullName>
    </submittedName>
</protein>
<dbReference type="OrthoDB" id="186587at2"/>
<keyword evidence="2" id="KW-0238">DNA-binding</keyword>
<gene>
    <name evidence="5" type="ORF">C5L14_08340</name>
</gene>
<keyword evidence="6" id="KW-1185">Reference proteome</keyword>
<feature type="domain" description="HTH araC/xylS-type" evidence="4">
    <location>
        <begin position="217"/>
        <end position="315"/>
    </location>
</feature>
<dbReference type="SUPFAM" id="SSF46689">
    <property type="entry name" value="Homeodomain-like"/>
    <property type="match status" value="2"/>
</dbReference>
<proteinExistence type="predicted"/>
<dbReference type="InterPro" id="IPR052158">
    <property type="entry name" value="INH-QAR"/>
</dbReference>
<dbReference type="PROSITE" id="PS00041">
    <property type="entry name" value="HTH_ARAC_FAMILY_1"/>
    <property type="match status" value="1"/>
</dbReference>
<dbReference type="GO" id="GO:0043565">
    <property type="term" value="F:sequence-specific DNA binding"/>
    <property type="evidence" value="ECO:0007669"/>
    <property type="project" value="InterPro"/>
</dbReference>
<accession>A0A2S9QF35</accession>
<dbReference type="Gene3D" id="3.40.50.880">
    <property type="match status" value="1"/>
</dbReference>
<evidence type="ECO:0000256" key="2">
    <source>
        <dbReference type="ARBA" id="ARBA00023125"/>
    </source>
</evidence>
<dbReference type="PANTHER" id="PTHR43130">
    <property type="entry name" value="ARAC-FAMILY TRANSCRIPTIONAL REGULATOR"/>
    <property type="match status" value="1"/>
</dbReference>
<dbReference type="InterPro" id="IPR018062">
    <property type="entry name" value="HTH_AraC-typ_CS"/>
</dbReference>
<dbReference type="SUPFAM" id="SSF52317">
    <property type="entry name" value="Class I glutamine amidotransferase-like"/>
    <property type="match status" value="1"/>
</dbReference>
<reference evidence="5 6" key="1">
    <citation type="submission" date="2018-02" db="EMBL/GenBank/DDBJ databases">
        <title>Whole genome sequencing of endophytic bacterium.</title>
        <authorList>
            <person name="Eedara R."/>
            <person name="Podile A.R."/>
        </authorList>
    </citation>
    <scope>NUCLEOTIDE SEQUENCE [LARGE SCALE GENOMIC DNA]</scope>
    <source>
        <strain evidence="5 6">RP1T</strain>
    </source>
</reference>
<dbReference type="InterPro" id="IPR029062">
    <property type="entry name" value="Class_I_gatase-like"/>
</dbReference>
<dbReference type="InterPro" id="IPR009057">
    <property type="entry name" value="Homeodomain-like_sf"/>
</dbReference>
<dbReference type="InterPro" id="IPR018060">
    <property type="entry name" value="HTH_AraC"/>
</dbReference>